<feature type="transmembrane region" description="Helical" evidence="1">
    <location>
        <begin position="307"/>
        <end position="325"/>
    </location>
</feature>
<keyword evidence="4" id="KW-0012">Acyltransferase</keyword>
<evidence type="ECO:0000259" key="2">
    <source>
        <dbReference type="Pfam" id="PF01757"/>
    </source>
</evidence>
<feature type="transmembrane region" description="Helical" evidence="1">
    <location>
        <begin position="161"/>
        <end position="181"/>
    </location>
</feature>
<protein>
    <submittedName>
        <fullName evidence="4">Acyltransferase family protein</fullName>
        <ecNumber evidence="4">2.3.1.-</ecNumber>
    </submittedName>
</protein>
<dbReference type="InterPro" id="IPR050879">
    <property type="entry name" value="Acyltransferase_3"/>
</dbReference>
<feature type="transmembrane region" description="Helical" evidence="1">
    <location>
        <begin position="135"/>
        <end position="154"/>
    </location>
</feature>
<dbReference type="EMBL" id="JBBVGT010000002">
    <property type="protein sequence ID" value="MFB5944695.1"/>
    <property type="molecule type" value="Genomic_DNA"/>
</dbReference>
<gene>
    <name evidence="4" type="ORF">WKR92_02495</name>
</gene>
<sequence length="608" mass="70778">MRFRNDIQGLRALAVFFVLIFHIDKNWLPGGFIGVDMFFVVSGYLISSIILTKKNKRTFSFKEFYISRIKRIVPAYFVFLIVTTFFVSYIYFLSDAYIYRDALLWSILFVSNSYFAKLDTYFGALSSENPLLHTWTLAVEMQFYLFLPLMLIFLSRAKSRWLLMILTGVLCIYSTYQVIYLGNKDGMYFSLIARSPEFFLGVLLNFYQFNFANKTKLRNVLNLTGGFLLFGSLVFINERSAFPGVTALLPCFGVSLILITKEGPLSKFISNRTFVYIGELSYSIYLWHWPILALYRYYYGKYDIDNVFHLIAILILVAILSWLSYRYVENSFRKSVWNKKRVQSFLLIVFLLGVSGYVLMKINRNFNNFPVEFSSQIAHGLESHAETYVSDILRGDTLSKDTLLLIGDSHALAMNSFFELLGKRNGFCFESVTNSRYVPILGVDSSDIETRYYSQHKKLAEIAFKKMKQSKIIFFAKAWRFEIPSLGEALENIIMELDTNQHVIILSDFPEVNASPIRVNRSITKNRDNPFAWIVSTYLPSEDIFELVRKYENVHYLDLSHSPVFSNTPYYKDTIMYYDDDHLNRYGSEEYALSSEEKFIDFLSTILP</sequence>
<keyword evidence="1" id="KW-1133">Transmembrane helix</keyword>
<dbReference type="Proteomes" id="UP001580928">
    <property type="component" value="Unassembled WGS sequence"/>
</dbReference>
<name>A0ABV5CB00_9SPHI</name>
<dbReference type="RefSeq" id="WP_375556258.1">
    <property type="nucleotide sequence ID" value="NZ_JBBVGT010000002.1"/>
</dbReference>
<organism evidence="4 5">
    <name type="scientific">Albibacterium profundi</name>
    <dbReference type="NCBI Taxonomy" id="3134906"/>
    <lineage>
        <taxon>Bacteria</taxon>
        <taxon>Pseudomonadati</taxon>
        <taxon>Bacteroidota</taxon>
        <taxon>Sphingobacteriia</taxon>
        <taxon>Sphingobacteriales</taxon>
        <taxon>Sphingobacteriaceae</taxon>
        <taxon>Albibacterium</taxon>
    </lineage>
</organism>
<keyword evidence="4" id="KW-0808">Transferase</keyword>
<dbReference type="InterPro" id="IPR043968">
    <property type="entry name" value="SGNH"/>
</dbReference>
<evidence type="ECO:0000313" key="5">
    <source>
        <dbReference type="Proteomes" id="UP001580928"/>
    </source>
</evidence>
<evidence type="ECO:0000313" key="4">
    <source>
        <dbReference type="EMBL" id="MFB5944695.1"/>
    </source>
</evidence>
<feature type="domain" description="SGNH" evidence="3">
    <location>
        <begin position="399"/>
        <end position="590"/>
    </location>
</feature>
<comment type="caution">
    <text evidence="4">The sequence shown here is derived from an EMBL/GenBank/DDBJ whole genome shotgun (WGS) entry which is preliminary data.</text>
</comment>
<feature type="transmembrane region" description="Helical" evidence="1">
    <location>
        <begin position="219"/>
        <end position="236"/>
    </location>
</feature>
<keyword evidence="5" id="KW-1185">Reference proteome</keyword>
<evidence type="ECO:0000256" key="1">
    <source>
        <dbReference type="SAM" id="Phobius"/>
    </source>
</evidence>
<dbReference type="PANTHER" id="PTHR23028:SF53">
    <property type="entry name" value="ACYL_TRANSF_3 DOMAIN-CONTAINING PROTEIN"/>
    <property type="match status" value="1"/>
</dbReference>
<dbReference type="Pfam" id="PF01757">
    <property type="entry name" value="Acyl_transf_3"/>
    <property type="match status" value="1"/>
</dbReference>
<dbReference type="PANTHER" id="PTHR23028">
    <property type="entry name" value="ACETYLTRANSFERASE"/>
    <property type="match status" value="1"/>
</dbReference>
<dbReference type="GO" id="GO:0016746">
    <property type="term" value="F:acyltransferase activity"/>
    <property type="evidence" value="ECO:0007669"/>
    <property type="project" value="UniProtKB-KW"/>
</dbReference>
<feature type="domain" description="Acyltransferase 3" evidence="2">
    <location>
        <begin position="6"/>
        <end position="325"/>
    </location>
</feature>
<reference evidence="4 5" key="1">
    <citation type="submission" date="2024-04" db="EMBL/GenBank/DDBJ databases">
        <title>Albibacterium profundi sp. nov., isolated from sediment of the Challenger Deep of Mariana Trench.</title>
        <authorList>
            <person name="Wang Y."/>
        </authorList>
    </citation>
    <scope>NUCLEOTIDE SEQUENCE [LARGE SCALE GENOMIC DNA]</scope>
    <source>
        <strain evidence="4 5">RHL897</strain>
    </source>
</reference>
<evidence type="ECO:0000259" key="3">
    <source>
        <dbReference type="Pfam" id="PF19040"/>
    </source>
</evidence>
<feature type="transmembrane region" description="Helical" evidence="1">
    <location>
        <begin position="29"/>
        <end position="51"/>
    </location>
</feature>
<dbReference type="Pfam" id="PF19040">
    <property type="entry name" value="SGNH"/>
    <property type="match status" value="1"/>
</dbReference>
<accession>A0ABV5CB00</accession>
<dbReference type="EC" id="2.3.1.-" evidence="4"/>
<proteinExistence type="predicted"/>
<feature type="transmembrane region" description="Helical" evidence="1">
    <location>
        <begin position="242"/>
        <end position="261"/>
    </location>
</feature>
<keyword evidence="1" id="KW-0812">Transmembrane</keyword>
<feature type="transmembrane region" description="Helical" evidence="1">
    <location>
        <begin position="72"/>
        <end position="92"/>
    </location>
</feature>
<feature type="transmembrane region" description="Helical" evidence="1">
    <location>
        <begin position="7"/>
        <end position="23"/>
    </location>
</feature>
<keyword evidence="1" id="KW-0472">Membrane</keyword>
<feature type="transmembrane region" description="Helical" evidence="1">
    <location>
        <begin position="187"/>
        <end position="207"/>
    </location>
</feature>
<dbReference type="InterPro" id="IPR002656">
    <property type="entry name" value="Acyl_transf_3_dom"/>
</dbReference>
<feature type="transmembrane region" description="Helical" evidence="1">
    <location>
        <begin position="345"/>
        <end position="362"/>
    </location>
</feature>
<feature type="transmembrane region" description="Helical" evidence="1">
    <location>
        <begin position="273"/>
        <end position="295"/>
    </location>
</feature>